<dbReference type="InterPro" id="IPR032519">
    <property type="entry name" value="YbgF_tri"/>
</dbReference>
<dbReference type="OrthoDB" id="8525418at2"/>
<gene>
    <name evidence="1" type="primary">cpoB</name>
    <name evidence="4" type="ORF">BN1208_1249</name>
</gene>
<reference evidence="5" key="1">
    <citation type="submission" date="2014-12" db="EMBL/GenBank/DDBJ databases">
        <authorList>
            <person name="Salcher M.M."/>
        </authorList>
    </citation>
    <scope>NUCLEOTIDE SEQUENCE [LARGE SCALE GENOMIC DNA]</scope>
    <source>
        <strain evidence="5">MMS-10A-171</strain>
    </source>
</reference>
<dbReference type="Pfam" id="PF14559">
    <property type="entry name" value="TPR_19"/>
    <property type="match status" value="1"/>
</dbReference>
<keyword evidence="1" id="KW-0574">Periplasm</keyword>
<feature type="region of interest" description="Disordered" evidence="2">
    <location>
        <begin position="105"/>
        <end position="131"/>
    </location>
</feature>
<dbReference type="GO" id="GO:0030288">
    <property type="term" value="C:outer membrane-bounded periplasmic space"/>
    <property type="evidence" value="ECO:0007669"/>
    <property type="project" value="UniProtKB-UniRule"/>
</dbReference>
<dbReference type="EMBL" id="LN827929">
    <property type="protein sequence ID" value="CEZ20129.1"/>
    <property type="molecule type" value="Genomic_DNA"/>
</dbReference>
<dbReference type="STRING" id="1581557.BN1208_1249"/>
<dbReference type="HOGENOM" id="CLU_044315_1_0_4"/>
<evidence type="ECO:0000313" key="4">
    <source>
        <dbReference type="EMBL" id="CEZ20129.1"/>
    </source>
</evidence>
<organism evidence="4 5">
    <name type="scientific">Candidatus Methylopumilus planktonicus</name>
    <dbReference type="NCBI Taxonomy" id="1581557"/>
    <lineage>
        <taxon>Bacteria</taxon>
        <taxon>Pseudomonadati</taxon>
        <taxon>Pseudomonadota</taxon>
        <taxon>Betaproteobacteria</taxon>
        <taxon>Nitrosomonadales</taxon>
        <taxon>Methylophilaceae</taxon>
        <taxon>Candidatus Methylopumilus</taxon>
    </lineage>
</organism>
<dbReference type="KEGG" id="mbat:BN1208_1249"/>
<dbReference type="SMART" id="SM00028">
    <property type="entry name" value="TPR"/>
    <property type="match status" value="2"/>
</dbReference>
<dbReference type="GO" id="GO:0070206">
    <property type="term" value="P:protein trimerization"/>
    <property type="evidence" value="ECO:0007669"/>
    <property type="project" value="InterPro"/>
</dbReference>
<name>A0A0D6EXE2_9PROT</name>
<protein>
    <recommendedName>
        <fullName evidence="1">Cell division coordinator CpoB</fullName>
    </recommendedName>
</protein>
<dbReference type="Proteomes" id="UP000064007">
    <property type="component" value="Chromosome 1"/>
</dbReference>
<dbReference type="Pfam" id="PF16331">
    <property type="entry name" value="TolA_bind_tri"/>
    <property type="match status" value="1"/>
</dbReference>
<keyword evidence="1" id="KW-0131">Cell cycle</keyword>
<dbReference type="Gene3D" id="1.20.5.110">
    <property type="match status" value="1"/>
</dbReference>
<feature type="compositionally biased region" description="Polar residues" evidence="2">
    <location>
        <begin position="110"/>
        <end position="122"/>
    </location>
</feature>
<dbReference type="Gene3D" id="1.25.40.10">
    <property type="entry name" value="Tetratricopeptide repeat domain"/>
    <property type="match status" value="1"/>
</dbReference>
<feature type="domain" description="YbgF trimerisation" evidence="3">
    <location>
        <begin position="39"/>
        <end position="110"/>
    </location>
</feature>
<sequence length="258" mass="29112" precursor="true">MKKLILLACLFVTPLHAALFEDTDARKKLQEMQLKEIELETRIVNLEAVVKSGSLNDMLNQIELMKQDVSKLRGDIETLRHLDATVEQRQKDLYQDLDGRLRKIEEKSTADSPATTNKVTETPPTPEIKAPSDQEVFDQASVLLDGLKNKEAFQAFTDFIKQFPNSALLPDAKYALANAQFNLKNYKATIGTYQKLLDQHPDFSKNPEALLGLANAQIQLALIPEAKKSLKDLIKKYPKSDVIQNAQKRLKVLESIKP</sequence>
<evidence type="ECO:0000313" key="5">
    <source>
        <dbReference type="Proteomes" id="UP000064007"/>
    </source>
</evidence>
<comment type="subcellular location">
    <subcellularLocation>
        <location evidence="1">Periplasm</location>
    </subcellularLocation>
</comment>
<keyword evidence="1" id="KW-0732">Signal</keyword>
<dbReference type="InterPro" id="IPR019734">
    <property type="entry name" value="TPR_rpt"/>
</dbReference>
<comment type="function">
    <text evidence="1">Mediates coordination of peptidoglycan synthesis and outer membrane constriction during cell division.</text>
</comment>
<keyword evidence="1" id="KW-0132">Cell division</keyword>
<proteinExistence type="inferred from homology"/>
<evidence type="ECO:0000259" key="3">
    <source>
        <dbReference type="Pfam" id="PF16331"/>
    </source>
</evidence>
<evidence type="ECO:0000256" key="1">
    <source>
        <dbReference type="HAMAP-Rule" id="MF_02066"/>
    </source>
</evidence>
<dbReference type="InterPro" id="IPR034706">
    <property type="entry name" value="CpoB"/>
</dbReference>
<dbReference type="InterPro" id="IPR014162">
    <property type="entry name" value="CpoB_C"/>
</dbReference>
<dbReference type="SUPFAM" id="SSF48452">
    <property type="entry name" value="TPR-like"/>
    <property type="match status" value="1"/>
</dbReference>
<dbReference type="RefSeq" id="WP_046488883.1">
    <property type="nucleotide sequence ID" value="NZ_LN827929.1"/>
</dbReference>
<dbReference type="NCBIfam" id="TIGR02795">
    <property type="entry name" value="tol_pal_ybgF"/>
    <property type="match status" value="1"/>
</dbReference>
<feature type="chain" id="PRO_5009983272" description="Cell division coordinator CpoB" evidence="1">
    <location>
        <begin position="18"/>
        <end position="258"/>
    </location>
</feature>
<dbReference type="HAMAP" id="MF_02066">
    <property type="entry name" value="CpoB"/>
    <property type="match status" value="1"/>
</dbReference>
<dbReference type="Pfam" id="PF13174">
    <property type="entry name" value="TPR_6"/>
    <property type="match status" value="1"/>
</dbReference>
<dbReference type="InterPro" id="IPR011990">
    <property type="entry name" value="TPR-like_helical_dom_sf"/>
</dbReference>
<feature type="signal peptide" evidence="1">
    <location>
        <begin position="1"/>
        <end position="17"/>
    </location>
</feature>
<keyword evidence="5" id="KW-1185">Reference proteome</keyword>
<comment type="similarity">
    <text evidence="1">Belongs to the CpoB family.</text>
</comment>
<dbReference type="GO" id="GO:0043093">
    <property type="term" value="P:FtsZ-dependent cytokinesis"/>
    <property type="evidence" value="ECO:0007669"/>
    <property type="project" value="UniProtKB-UniRule"/>
</dbReference>
<accession>A0A0D6EXE2</accession>
<evidence type="ECO:0000256" key="2">
    <source>
        <dbReference type="SAM" id="MobiDB-lite"/>
    </source>
</evidence>
<dbReference type="AlphaFoldDB" id="A0A0D6EXE2"/>